<feature type="chain" id="PRO_5040773712" description="Imelysin-like domain-containing protein" evidence="4">
    <location>
        <begin position="27"/>
        <end position="285"/>
    </location>
</feature>
<keyword evidence="7" id="KW-1185">Reference proteome</keyword>
<evidence type="ECO:0000259" key="5">
    <source>
        <dbReference type="Pfam" id="PF09375"/>
    </source>
</evidence>
<accession>A0A9W6I0Y7</accession>
<comment type="caution">
    <text evidence="6">The sequence shown here is derived from an EMBL/GenBank/DDBJ whole genome shotgun (WGS) entry which is preliminary data.</text>
</comment>
<dbReference type="AlphaFoldDB" id="A0A9W6I0Y7"/>
<evidence type="ECO:0000313" key="6">
    <source>
        <dbReference type="EMBL" id="GLK09667.1"/>
    </source>
</evidence>
<dbReference type="NCBIfam" id="NF041757">
    <property type="entry name" value="EfeO"/>
    <property type="match status" value="1"/>
</dbReference>
<evidence type="ECO:0000256" key="3">
    <source>
        <dbReference type="ARBA" id="ARBA00022729"/>
    </source>
</evidence>
<dbReference type="CDD" id="cd14656">
    <property type="entry name" value="Imelysin-like_EfeO"/>
    <property type="match status" value="1"/>
</dbReference>
<dbReference type="GO" id="GO:0030313">
    <property type="term" value="C:cell envelope"/>
    <property type="evidence" value="ECO:0007669"/>
    <property type="project" value="UniProtKB-SubCell"/>
</dbReference>
<keyword evidence="3 4" id="KW-0732">Signal</keyword>
<comment type="similarity">
    <text evidence="2">Belongs to the EfeM/EfeO family.</text>
</comment>
<comment type="subcellular location">
    <subcellularLocation>
        <location evidence="1">Cell envelope</location>
    </subcellularLocation>
</comment>
<dbReference type="InterPro" id="IPR038352">
    <property type="entry name" value="Imelysin_sf"/>
</dbReference>
<dbReference type="InterPro" id="IPR050894">
    <property type="entry name" value="EfeM/EfeO_iron_uptake"/>
</dbReference>
<dbReference type="Gene3D" id="1.20.1420.20">
    <property type="entry name" value="M75 peptidase, HXXE motif"/>
    <property type="match status" value="1"/>
</dbReference>
<dbReference type="Proteomes" id="UP001143474">
    <property type="component" value="Unassembled WGS sequence"/>
</dbReference>
<dbReference type="PANTHER" id="PTHR39192:SF1">
    <property type="entry name" value="IRON UPTAKE SYSTEM COMPONENT EFEO"/>
    <property type="match status" value="1"/>
</dbReference>
<evidence type="ECO:0000256" key="1">
    <source>
        <dbReference type="ARBA" id="ARBA00004196"/>
    </source>
</evidence>
<dbReference type="EMBL" id="BSEV01000005">
    <property type="protein sequence ID" value="GLK09667.1"/>
    <property type="molecule type" value="Genomic_DNA"/>
</dbReference>
<name>A0A9W6I0Y7_9ACTN</name>
<proteinExistence type="inferred from homology"/>
<dbReference type="PANTHER" id="PTHR39192">
    <property type="entry name" value="IRON UPTAKE SYSTEM COMPONENT EFEO"/>
    <property type="match status" value="1"/>
</dbReference>
<feature type="signal peptide" evidence="4">
    <location>
        <begin position="1"/>
        <end position="26"/>
    </location>
</feature>
<evidence type="ECO:0000256" key="4">
    <source>
        <dbReference type="SAM" id="SignalP"/>
    </source>
</evidence>
<evidence type="ECO:0000256" key="2">
    <source>
        <dbReference type="ARBA" id="ARBA00005989"/>
    </source>
</evidence>
<reference evidence="6" key="1">
    <citation type="journal article" date="2014" name="Int. J. Syst. Evol. Microbiol.">
        <title>Complete genome sequence of Corynebacterium casei LMG S-19264T (=DSM 44701T), isolated from a smear-ripened cheese.</title>
        <authorList>
            <consortium name="US DOE Joint Genome Institute (JGI-PGF)"/>
            <person name="Walter F."/>
            <person name="Albersmeier A."/>
            <person name="Kalinowski J."/>
            <person name="Ruckert C."/>
        </authorList>
    </citation>
    <scope>NUCLEOTIDE SEQUENCE</scope>
    <source>
        <strain evidence="6">VKM Ac-2007</strain>
    </source>
</reference>
<dbReference type="PROSITE" id="PS51257">
    <property type="entry name" value="PROKAR_LIPOPROTEIN"/>
    <property type="match status" value="1"/>
</dbReference>
<organism evidence="6 7">
    <name type="scientific">Streptosporangium carneum</name>
    <dbReference type="NCBI Taxonomy" id="47481"/>
    <lineage>
        <taxon>Bacteria</taxon>
        <taxon>Bacillati</taxon>
        <taxon>Actinomycetota</taxon>
        <taxon>Actinomycetes</taxon>
        <taxon>Streptosporangiales</taxon>
        <taxon>Streptosporangiaceae</taxon>
        <taxon>Streptosporangium</taxon>
    </lineage>
</organism>
<protein>
    <recommendedName>
        <fullName evidence="5">Imelysin-like domain-containing protein</fullName>
    </recommendedName>
</protein>
<feature type="domain" description="Imelysin-like" evidence="5">
    <location>
        <begin position="48"/>
        <end position="277"/>
    </location>
</feature>
<dbReference type="InterPro" id="IPR018976">
    <property type="entry name" value="Imelysin-like"/>
</dbReference>
<evidence type="ECO:0000313" key="7">
    <source>
        <dbReference type="Proteomes" id="UP001143474"/>
    </source>
</evidence>
<dbReference type="RefSeq" id="WP_271218114.1">
    <property type="nucleotide sequence ID" value="NZ_BAAAVD010000045.1"/>
</dbReference>
<dbReference type="InterPro" id="IPR034981">
    <property type="entry name" value="Imelysin-like_EfeO/Algp7"/>
</dbReference>
<sequence length="285" mass="30763">MPAVLRPVAACGLLTLVLTACGPNGAGTSQDTTAQGGAAQMASWAASAVKEYRTYAEKQVYDTIARTAYFVAAIKKGDVRKARALYAPSRLGWERIEPVAEAFPHIDAKVDAREADLGEEARWTGWHRLEKALWLAPKTVGKEAVYGDELLVDLSTLRAELPRAEITVASMTAGAKELLDEVATEKVTGEEEAFSHTDLWDFKANVDGAFKVYEILRPVVQERNAPLVVTLDTEFADLRGLLAKHAKGEGFVSYTDLSKDEVKELSDALNALAEPLSGLAAITAS</sequence>
<dbReference type="Pfam" id="PF09375">
    <property type="entry name" value="Peptidase_M75"/>
    <property type="match status" value="1"/>
</dbReference>
<reference evidence="6" key="2">
    <citation type="submission" date="2023-01" db="EMBL/GenBank/DDBJ databases">
        <authorList>
            <person name="Sun Q."/>
            <person name="Evtushenko L."/>
        </authorList>
    </citation>
    <scope>NUCLEOTIDE SEQUENCE</scope>
    <source>
        <strain evidence="6">VKM Ac-2007</strain>
    </source>
</reference>
<dbReference type="InterPro" id="IPR053377">
    <property type="entry name" value="Iron_uptake_EfeM/EfeO"/>
</dbReference>
<gene>
    <name evidence="6" type="ORF">GCM10017600_30730</name>
</gene>